<evidence type="ECO:0000256" key="4">
    <source>
        <dbReference type="PROSITE-ProRule" id="PRU00339"/>
    </source>
</evidence>
<evidence type="ECO:0008006" key="7">
    <source>
        <dbReference type="Google" id="ProtNLM"/>
    </source>
</evidence>
<evidence type="ECO:0000256" key="2">
    <source>
        <dbReference type="ARBA" id="ARBA00022803"/>
    </source>
</evidence>
<evidence type="ECO:0000313" key="6">
    <source>
        <dbReference type="Proteomes" id="UP001558652"/>
    </source>
</evidence>
<organism evidence="5 6">
    <name type="scientific">Ranatra chinensis</name>
    <dbReference type="NCBI Taxonomy" id="642074"/>
    <lineage>
        <taxon>Eukaryota</taxon>
        <taxon>Metazoa</taxon>
        <taxon>Ecdysozoa</taxon>
        <taxon>Arthropoda</taxon>
        <taxon>Hexapoda</taxon>
        <taxon>Insecta</taxon>
        <taxon>Pterygota</taxon>
        <taxon>Neoptera</taxon>
        <taxon>Paraneoptera</taxon>
        <taxon>Hemiptera</taxon>
        <taxon>Heteroptera</taxon>
        <taxon>Panheteroptera</taxon>
        <taxon>Nepomorpha</taxon>
        <taxon>Nepidae</taxon>
        <taxon>Ranatrinae</taxon>
        <taxon>Ranatra</taxon>
    </lineage>
</organism>
<accession>A0ABD0YII2</accession>
<dbReference type="SMART" id="SM00028">
    <property type="entry name" value="TPR"/>
    <property type="match status" value="4"/>
</dbReference>
<protein>
    <recommendedName>
        <fullName evidence="7">Tetratricopeptide repeat protein 27</fullName>
    </recommendedName>
</protein>
<dbReference type="InterPro" id="IPR011990">
    <property type="entry name" value="TPR-like_helical_dom_sf"/>
</dbReference>
<reference evidence="5 6" key="1">
    <citation type="submission" date="2024-07" db="EMBL/GenBank/DDBJ databases">
        <title>Chromosome-level genome assembly of the water stick insect Ranatra chinensis (Heteroptera: Nepidae).</title>
        <authorList>
            <person name="Liu X."/>
        </authorList>
    </citation>
    <scope>NUCLEOTIDE SEQUENCE [LARGE SCALE GENOMIC DNA]</scope>
    <source>
        <strain evidence="5">Cailab_2021Rc</strain>
        <tissue evidence="5">Muscle</tissue>
    </source>
</reference>
<dbReference type="Pfam" id="PF13431">
    <property type="entry name" value="TPR_17"/>
    <property type="match status" value="1"/>
</dbReference>
<feature type="repeat" description="TPR" evidence="4">
    <location>
        <begin position="457"/>
        <end position="490"/>
    </location>
</feature>
<evidence type="ECO:0000313" key="5">
    <source>
        <dbReference type="EMBL" id="KAL1131101.1"/>
    </source>
</evidence>
<dbReference type="InterPro" id="IPR044244">
    <property type="entry name" value="TTC27/Emw1"/>
</dbReference>
<keyword evidence="6" id="KW-1185">Reference proteome</keyword>
<name>A0ABD0YII2_9HEMI</name>
<dbReference type="Gene3D" id="1.25.40.10">
    <property type="entry name" value="Tetratricopeptide repeat domain"/>
    <property type="match status" value="1"/>
</dbReference>
<dbReference type="PANTHER" id="PTHR16193:SF0">
    <property type="entry name" value="TETRATRICOPEPTIDE REPEAT PROTEIN 27"/>
    <property type="match status" value="1"/>
</dbReference>
<dbReference type="InterPro" id="IPR019734">
    <property type="entry name" value="TPR_rpt"/>
</dbReference>
<keyword evidence="1" id="KW-0677">Repeat</keyword>
<evidence type="ECO:0000256" key="3">
    <source>
        <dbReference type="ARBA" id="ARBA00024020"/>
    </source>
</evidence>
<dbReference type="AlphaFoldDB" id="A0ABD0YII2"/>
<gene>
    <name evidence="5" type="ORF">AAG570_012338</name>
</gene>
<dbReference type="EMBL" id="JBFDAA010000007">
    <property type="protein sequence ID" value="KAL1131101.1"/>
    <property type="molecule type" value="Genomic_DNA"/>
</dbReference>
<dbReference type="SUPFAM" id="SSF48452">
    <property type="entry name" value="TPR-like"/>
    <property type="match status" value="1"/>
</dbReference>
<proteinExistence type="inferred from homology"/>
<keyword evidence="2 4" id="KW-0802">TPR repeat</keyword>
<dbReference type="PROSITE" id="PS50005">
    <property type="entry name" value="TPR"/>
    <property type="match status" value="3"/>
</dbReference>
<feature type="repeat" description="TPR" evidence="4">
    <location>
        <begin position="389"/>
        <end position="422"/>
    </location>
</feature>
<feature type="repeat" description="TPR" evidence="4">
    <location>
        <begin position="423"/>
        <end position="456"/>
    </location>
</feature>
<dbReference type="Proteomes" id="UP001558652">
    <property type="component" value="Unassembled WGS sequence"/>
</dbReference>
<comment type="caution">
    <text evidence="5">The sequence shown here is derived from an EMBL/GenBank/DDBJ whole genome shotgun (WGS) entry which is preliminary data.</text>
</comment>
<evidence type="ECO:0000256" key="1">
    <source>
        <dbReference type="ARBA" id="ARBA00022737"/>
    </source>
</evidence>
<sequence length="704" mass="81481">MQEKLRDNVVAFFNSSLSIDGEGISLSVLFPELLLLAEAIFDLKLQDIITIDWWLMRCLYIHQQILDEHSPTLQTRLFELSQTLENLPWVSNDIDLRVLLHLEVARIHLHYGKVTISGKEICSMLKLLNIELNLVGVMGKRTHYQQKDVAQLAIKVKLDESAVRKKEELAPIDALKDVMLEDEVRLPHIAFTNPSDVENPDLSSLEQAALIAVFVHKKKSQAKDRLQKEEIMPYLRCLLSYPKVWSFQLAGLLFRSRLECDHRRTIERSLLQTQALMECDNNTTPVPLRLHLFYCSYVPPQYIIAAECASILYSVGSIQSALDLYLKLQMWEEVINCYNQMKLRHKAAEVIREQMKKGETVKLLCYLGDATDDVAMYEKAWELSEHRSAQAQRHWGMFYFNRKNYAESIDHLKESLKINSLQVSMWFRLGYAALMEQKWEDSATAYRRYCALEPDSFEAWNNLAKAYILLGQKQRAYNALQEAVKCNYEKWQVWDNLMAVSSDCGDFEEVIHCYHRILDLKEKHIDEQILTILSGVIIKGTKDWKGQPASRLKKKALELFGRITAKVLNNLVVWKLYAHLTASVEEQTSITRTKTVQYMQKAYSIAVQEERWYRDLQSTHNVLQLCQSLGETYLTCCRHCSNTKEVIQLLTSAKLYLKAVISVIEREHLDSSTGCVSKEIENEFVPLQKTYCDIDSELSQLKNS</sequence>
<dbReference type="PANTHER" id="PTHR16193">
    <property type="entry name" value="TETRATRICOPEPTIDE REPEAT PROTEIN 27"/>
    <property type="match status" value="1"/>
</dbReference>
<comment type="similarity">
    <text evidence="3">Belongs to the TTC27 family.</text>
</comment>